<evidence type="ECO:0000256" key="7">
    <source>
        <dbReference type="ARBA" id="ARBA00022824"/>
    </source>
</evidence>
<dbReference type="Proteomes" id="UP000003922">
    <property type="component" value="Unassembled WGS sequence"/>
</dbReference>
<evidence type="ECO:0000256" key="1">
    <source>
        <dbReference type="ARBA" id="ARBA00004477"/>
    </source>
</evidence>
<evidence type="ECO:0000256" key="6">
    <source>
        <dbReference type="ARBA" id="ARBA00022692"/>
    </source>
</evidence>
<dbReference type="GO" id="GO:0006506">
    <property type="term" value="P:GPI anchor biosynthetic process"/>
    <property type="evidence" value="ECO:0007669"/>
    <property type="project" value="UniProtKB-UniPathway"/>
</dbReference>
<keyword evidence="7" id="KW-0256">Endoplasmic reticulum</keyword>
<feature type="transmembrane region" description="Helical" evidence="10">
    <location>
        <begin position="371"/>
        <end position="389"/>
    </location>
</feature>
<feature type="transmembrane region" description="Helical" evidence="10">
    <location>
        <begin position="209"/>
        <end position="233"/>
    </location>
</feature>
<feature type="transmembrane region" description="Helical" evidence="10">
    <location>
        <begin position="280"/>
        <end position="303"/>
    </location>
</feature>
<keyword evidence="9 10" id="KW-0472">Membrane</keyword>
<evidence type="ECO:0000256" key="3">
    <source>
        <dbReference type="ARBA" id="ARBA00022502"/>
    </source>
</evidence>
<keyword evidence="4" id="KW-0328">Glycosyltransferase</keyword>
<name>Q4C193_CROWT</name>
<gene>
    <name evidence="11" type="ORF">CwatDRAFT_2796</name>
</gene>
<dbReference type="GO" id="GO:0004376">
    <property type="term" value="F:GPI mannosyltransferase activity"/>
    <property type="evidence" value="ECO:0007669"/>
    <property type="project" value="InterPro"/>
</dbReference>
<evidence type="ECO:0000313" key="11">
    <source>
        <dbReference type="EMBL" id="EAM49930.1"/>
    </source>
</evidence>
<feature type="transmembrane region" description="Helical" evidence="10">
    <location>
        <begin position="136"/>
        <end position="166"/>
    </location>
</feature>
<proteinExistence type="predicted"/>
<dbReference type="GO" id="GO:0031501">
    <property type="term" value="C:mannosyltransferase complex"/>
    <property type="evidence" value="ECO:0007669"/>
    <property type="project" value="TreeGrafter"/>
</dbReference>
<evidence type="ECO:0000256" key="5">
    <source>
        <dbReference type="ARBA" id="ARBA00022679"/>
    </source>
</evidence>
<comment type="subcellular location">
    <subcellularLocation>
        <location evidence="1">Endoplasmic reticulum membrane</location>
        <topology evidence="1">Multi-pass membrane protein</topology>
    </subcellularLocation>
</comment>
<dbReference type="KEGG" id="cwa:CwatDRAFT_2796"/>
<dbReference type="PANTHER" id="PTHR12468:SF2">
    <property type="entry name" value="GPI MANNOSYLTRANSFERASE 2"/>
    <property type="match status" value="1"/>
</dbReference>
<keyword evidence="12" id="KW-1185">Reference proteome</keyword>
<protein>
    <submittedName>
        <fullName evidence="11">Similar to integral membrane protein</fullName>
    </submittedName>
</protein>
<reference evidence="11" key="3">
    <citation type="submission" date="2016-12" db="EMBL/GenBank/DDBJ databases">
        <title>Annotation of the draft genome assembly of Crocosphaera watsonii WH 8501.</title>
        <authorList>
            <consortium name="US DOE Joint Genome Institute (JGI-ORNL)"/>
            <person name="Larimer F."/>
            <person name="Land M."/>
        </authorList>
    </citation>
    <scope>NUCLEOTIDE SEQUENCE</scope>
    <source>
        <strain evidence="11">WH 8501</strain>
    </source>
</reference>
<feature type="transmembrane region" description="Helical" evidence="10">
    <location>
        <begin position="315"/>
        <end position="341"/>
    </location>
</feature>
<reference evidence="11" key="2">
    <citation type="submission" date="2005-06" db="EMBL/GenBank/DDBJ databases">
        <title>Sequencing of the draft genome and assembly of Crocosphaera watsonii WH 8501.</title>
        <authorList>
            <consortium name="US DOE Joint Genome Institute (JGI-PGF)"/>
            <person name="Copeland A."/>
            <person name="Lucas S."/>
            <person name="Lapidus A."/>
            <person name="Barry K."/>
            <person name="Detter C."/>
            <person name="Glavina T."/>
            <person name="Hammon N."/>
            <person name="Israni S."/>
            <person name="Pitluck S."/>
            <person name="Richardson P."/>
        </authorList>
    </citation>
    <scope>NUCLEOTIDE SEQUENCE [LARGE SCALE GENOMIC DNA]</scope>
    <source>
        <strain evidence="11">WH 8501</strain>
    </source>
</reference>
<keyword evidence="8 10" id="KW-1133">Transmembrane helix</keyword>
<feature type="transmembrane region" description="Helical" evidence="10">
    <location>
        <begin position="103"/>
        <end position="124"/>
    </location>
</feature>
<dbReference type="GO" id="GO:0000009">
    <property type="term" value="F:alpha-1,6-mannosyltransferase activity"/>
    <property type="evidence" value="ECO:0007669"/>
    <property type="project" value="InterPro"/>
</dbReference>
<dbReference type="AlphaFoldDB" id="Q4C193"/>
<keyword evidence="5" id="KW-0808">Transferase</keyword>
<dbReference type="UniPathway" id="UPA00196"/>
<dbReference type="EMBL" id="AADV02000046">
    <property type="protein sequence ID" value="EAM49930.1"/>
    <property type="molecule type" value="Genomic_DNA"/>
</dbReference>
<feature type="transmembrane region" description="Helical" evidence="10">
    <location>
        <begin position="178"/>
        <end position="202"/>
    </location>
</feature>
<feature type="transmembrane region" description="Helical" evidence="10">
    <location>
        <begin position="12"/>
        <end position="34"/>
    </location>
</feature>
<organism evidence="11 12">
    <name type="scientific">Crocosphaera watsonii WH 8501</name>
    <dbReference type="NCBI Taxonomy" id="165597"/>
    <lineage>
        <taxon>Bacteria</taxon>
        <taxon>Bacillati</taxon>
        <taxon>Cyanobacteriota</taxon>
        <taxon>Cyanophyceae</taxon>
        <taxon>Oscillatoriophycideae</taxon>
        <taxon>Chroococcales</taxon>
        <taxon>Aphanothecaceae</taxon>
        <taxon>Crocosphaera</taxon>
    </lineage>
</organism>
<feature type="transmembrane region" description="Helical" evidence="10">
    <location>
        <begin position="347"/>
        <end position="364"/>
    </location>
</feature>
<reference evidence="11" key="1">
    <citation type="submission" date="2004-02" db="EMBL/GenBank/DDBJ databases">
        <authorList>
            <consortium name="DOE Joint Genome Institute"/>
        </authorList>
    </citation>
    <scope>NUCLEOTIDE SEQUENCE [LARGE SCALE GENOMIC DNA]</scope>
    <source>
        <strain evidence="11">WH 8501</strain>
    </source>
</reference>
<comment type="pathway">
    <text evidence="2">Glycolipid biosynthesis; glycosylphosphatidylinositol-anchor biosynthesis.</text>
</comment>
<evidence type="ECO:0000256" key="9">
    <source>
        <dbReference type="ARBA" id="ARBA00023136"/>
    </source>
</evidence>
<evidence type="ECO:0000256" key="4">
    <source>
        <dbReference type="ARBA" id="ARBA00022676"/>
    </source>
</evidence>
<sequence>MLYFFRQILRNEWYFVLLMGLLSRGIIIITMMGITPLLHIGADNNGVNFGWEVFSAWDSGLYQQIAINSYDTSDTEPGSNVAFFPLFPLLIRLGTVVGFPSNLVGIIINNTAFIVTLFVVYIWVKKTNDDVAARWVVAILAWCPLSIFGTVIYTEGVFLLFSSLALFSFENKQYTQTIIWGILATATRITGLALIPTFLFIAWRKKLSFMAYFTAFASGGGTFLYSFYCWFYFNDPIAFITVQHTEWQRKRGIDWEGWGRMLAEITIGGKNWAAGSLVDVWHPLLFILIIVIAYGLWCYRTFIPKVYFDYSLCSLFFLLWLLSGDSLLNTLSVLGGLVLLLCSRKRLSLVVYIYGLFALGLLLSSGGTISLNRLAYGIISLSIALGVTVSRSPRWGYFVLGFFSLLLITFSLRFAQNQWVAILP</sequence>
<keyword evidence="6 10" id="KW-0812">Transmembrane</keyword>
<dbReference type="RefSeq" id="WP_007306373.1">
    <property type="nucleotide sequence ID" value="NZ_AADV02000046.1"/>
</dbReference>
<evidence type="ECO:0000256" key="2">
    <source>
        <dbReference type="ARBA" id="ARBA00004687"/>
    </source>
</evidence>
<dbReference type="PANTHER" id="PTHR12468">
    <property type="entry name" value="GPI MANNOSYLTRANSFERASE 2"/>
    <property type="match status" value="1"/>
</dbReference>
<evidence type="ECO:0000256" key="8">
    <source>
        <dbReference type="ARBA" id="ARBA00022989"/>
    </source>
</evidence>
<comment type="caution">
    <text evidence="11">The sequence shown here is derived from an EMBL/GenBank/DDBJ whole genome shotgun (WGS) entry which is preliminary data.</text>
</comment>
<keyword evidence="3" id="KW-0337">GPI-anchor biosynthesis</keyword>
<evidence type="ECO:0000256" key="10">
    <source>
        <dbReference type="SAM" id="Phobius"/>
    </source>
</evidence>
<feature type="transmembrane region" description="Helical" evidence="10">
    <location>
        <begin position="395"/>
        <end position="415"/>
    </location>
</feature>
<dbReference type="GO" id="GO:0016020">
    <property type="term" value="C:membrane"/>
    <property type="evidence" value="ECO:0007669"/>
    <property type="project" value="GOC"/>
</dbReference>
<dbReference type="OrthoDB" id="151635at2"/>
<evidence type="ECO:0000313" key="12">
    <source>
        <dbReference type="Proteomes" id="UP000003922"/>
    </source>
</evidence>
<dbReference type="InterPro" id="IPR007315">
    <property type="entry name" value="PIG-V/Gpi18"/>
</dbReference>
<accession>Q4C193</accession>